<reference evidence="1 2" key="1">
    <citation type="journal article" date="2022" name="bioRxiv">
        <title>Genomics of Preaxostyla Flagellates Illuminates Evolutionary Transitions and the Path Towards Mitochondrial Loss.</title>
        <authorList>
            <person name="Novak L.V.F."/>
            <person name="Treitli S.C."/>
            <person name="Pyrih J."/>
            <person name="Halakuc P."/>
            <person name="Pipaliya S.V."/>
            <person name="Vacek V."/>
            <person name="Brzon O."/>
            <person name="Soukal P."/>
            <person name="Eme L."/>
            <person name="Dacks J.B."/>
            <person name="Karnkowska A."/>
            <person name="Elias M."/>
            <person name="Hampl V."/>
        </authorList>
    </citation>
    <scope>NUCLEOTIDE SEQUENCE [LARGE SCALE GENOMIC DNA]</scope>
    <source>
        <strain evidence="1">NAU3</strain>
        <tissue evidence="1">Gut</tissue>
    </source>
</reference>
<name>A0ABQ9YJG0_9EUKA</name>
<dbReference type="Proteomes" id="UP001281761">
    <property type="component" value="Unassembled WGS sequence"/>
</dbReference>
<organism evidence="1 2">
    <name type="scientific">Blattamonas nauphoetae</name>
    <dbReference type="NCBI Taxonomy" id="2049346"/>
    <lineage>
        <taxon>Eukaryota</taxon>
        <taxon>Metamonada</taxon>
        <taxon>Preaxostyla</taxon>
        <taxon>Oxymonadida</taxon>
        <taxon>Blattamonas</taxon>
    </lineage>
</organism>
<gene>
    <name evidence="1" type="ORF">BLNAU_1352</name>
</gene>
<evidence type="ECO:0000313" key="2">
    <source>
        <dbReference type="Proteomes" id="UP001281761"/>
    </source>
</evidence>
<evidence type="ECO:0000313" key="1">
    <source>
        <dbReference type="EMBL" id="KAK2963785.1"/>
    </source>
</evidence>
<comment type="caution">
    <text evidence="1">The sequence shown here is derived from an EMBL/GenBank/DDBJ whole genome shotgun (WGS) entry which is preliminary data.</text>
</comment>
<keyword evidence="2" id="KW-1185">Reference proteome</keyword>
<dbReference type="SUPFAM" id="SSF48371">
    <property type="entry name" value="ARM repeat"/>
    <property type="match status" value="1"/>
</dbReference>
<dbReference type="InterPro" id="IPR016024">
    <property type="entry name" value="ARM-type_fold"/>
</dbReference>
<proteinExistence type="predicted"/>
<sequence>MVPELAMSPGASRLSDECLAVLTNLHTSISIFQNYRQFERNRVRLSGSIQDMHQHIPALFDAYNIDRSLEETDTTTLMAQFMEDLVDIIQSGIQSLDSIVESLSPHFQTVCQCVSDPRNSDVKYHSTRLLTLVLHLAPSTGPGIIDSGYSFHFVRAIDESSEYGLVQLLNYFRLIFEQVGYYQTNIYEAILTGFNNNGIIDILEAQTTTSSLKVRRLSTSAHNKFAQSNISDDLS</sequence>
<protein>
    <submittedName>
        <fullName evidence="1">Uncharacterized protein</fullName>
    </submittedName>
</protein>
<accession>A0ABQ9YJG0</accession>
<dbReference type="EMBL" id="JARBJD010000005">
    <property type="protein sequence ID" value="KAK2963785.1"/>
    <property type="molecule type" value="Genomic_DNA"/>
</dbReference>